<name>A0ABW4BEP5_9LACO</name>
<keyword evidence="1" id="KW-1133">Transmembrane helix</keyword>
<keyword evidence="3" id="KW-1185">Reference proteome</keyword>
<reference evidence="3" key="1">
    <citation type="journal article" date="2019" name="Int. J. Syst. Evol. Microbiol.">
        <title>The Global Catalogue of Microorganisms (GCM) 10K type strain sequencing project: providing services to taxonomists for standard genome sequencing and annotation.</title>
        <authorList>
            <consortium name="The Broad Institute Genomics Platform"/>
            <consortium name="The Broad Institute Genome Sequencing Center for Infectious Disease"/>
            <person name="Wu L."/>
            <person name="Ma J."/>
        </authorList>
    </citation>
    <scope>NUCLEOTIDE SEQUENCE [LARGE SCALE GENOMIC DNA]</scope>
    <source>
        <strain evidence="3">CCM 9110</strain>
    </source>
</reference>
<gene>
    <name evidence="2" type="ORF">ACFQ41_02945</name>
</gene>
<keyword evidence="1" id="KW-0812">Transmembrane</keyword>
<evidence type="ECO:0000256" key="1">
    <source>
        <dbReference type="SAM" id="Phobius"/>
    </source>
</evidence>
<dbReference type="Pfam" id="PF03729">
    <property type="entry name" value="DUF308"/>
    <property type="match status" value="2"/>
</dbReference>
<evidence type="ECO:0000313" key="2">
    <source>
        <dbReference type="EMBL" id="MFD1398260.1"/>
    </source>
</evidence>
<evidence type="ECO:0000313" key="3">
    <source>
        <dbReference type="Proteomes" id="UP001597199"/>
    </source>
</evidence>
<feature type="transmembrane region" description="Helical" evidence="1">
    <location>
        <begin position="36"/>
        <end position="54"/>
    </location>
</feature>
<dbReference type="Proteomes" id="UP001597199">
    <property type="component" value="Unassembled WGS sequence"/>
</dbReference>
<sequence length="173" mass="18944">MKNAIDKLTRYAWLKALLLALVGVWFLLAPYSVYHVVKYVLIGGVMLMAAGAFIDAFRDQGQRQTALWRGSGLLIGALVLSVLLRPALSMLPMIVGIILVIYGITRITTARDRQQYVNVSPFPTIIYGLVVAITGIVLLFNPFGSILALLQVLGVILIVMGVAELIDILRGHR</sequence>
<feature type="transmembrane region" description="Helical" evidence="1">
    <location>
        <begin position="121"/>
        <end position="140"/>
    </location>
</feature>
<proteinExistence type="predicted"/>
<protein>
    <submittedName>
        <fullName evidence="2">DUF308 domain-containing protein</fullName>
    </submittedName>
</protein>
<accession>A0ABW4BEP5</accession>
<dbReference type="RefSeq" id="WP_204117876.1">
    <property type="nucleotide sequence ID" value="NZ_BOLV01000001.1"/>
</dbReference>
<comment type="caution">
    <text evidence="2">The sequence shown here is derived from an EMBL/GenBank/DDBJ whole genome shotgun (WGS) entry which is preliminary data.</text>
</comment>
<dbReference type="InterPro" id="IPR005325">
    <property type="entry name" value="DUF308_memb"/>
</dbReference>
<feature type="transmembrane region" description="Helical" evidence="1">
    <location>
        <begin position="66"/>
        <end position="84"/>
    </location>
</feature>
<dbReference type="EMBL" id="JBHTOA010000016">
    <property type="protein sequence ID" value="MFD1398260.1"/>
    <property type="molecule type" value="Genomic_DNA"/>
</dbReference>
<feature type="transmembrane region" description="Helical" evidence="1">
    <location>
        <begin position="90"/>
        <end position="109"/>
    </location>
</feature>
<keyword evidence="1" id="KW-0472">Membrane</keyword>
<organism evidence="2 3">
    <name type="scientific">Lacticaseibacillus suilingensis</name>
    <dbReference type="NCBI Taxonomy" id="2799577"/>
    <lineage>
        <taxon>Bacteria</taxon>
        <taxon>Bacillati</taxon>
        <taxon>Bacillota</taxon>
        <taxon>Bacilli</taxon>
        <taxon>Lactobacillales</taxon>
        <taxon>Lactobacillaceae</taxon>
        <taxon>Lacticaseibacillus</taxon>
    </lineage>
</organism>
<feature type="transmembrane region" description="Helical" evidence="1">
    <location>
        <begin position="146"/>
        <end position="166"/>
    </location>
</feature>
<feature type="transmembrane region" description="Helical" evidence="1">
    <location>
        <begin position="12"/>
        <end position="30"/>
    </location>
</feature>